<organism evidence="3 4">
    <name type="scientific">Porites evermanni</name>
    <dbReference type="NCBI Taxonomy" id="104178"/>
    <lineage>
        <taxon>Eukaryota</taxon>
        <taxon>Metazoa</taxon>
        <taxon>Cnidaria</taxon>
        <taxon>Anthozoa</taxon>
        <taxon>Hexacorallia</taxon>
        <taxon>Scleractinia</taxon>
        <taxon>Fungiina</taxon>
        <taxon>Poritidae</taxon>
        <taxon>Porites</taxon>
    </lineage>
</organism>
<evidence type="ECO:0000313" key="4">
    <source>
        <dbReference type="Proteomes" id="UP001159427"/>
    </source>
</evidence>
<evidence type="ECO:0000313" key="3">
    <source>
        <dbReference type="EMBL" id="CAH3022043.1"/>
    </source>
</evidence>
<feature type="domain" description="Ubiquitin-like" evidence="2">
    <location>
        <begin position="100"/>
        <end position="174"/>
    </location>
</feature>
<sequence>CSFHRDWLFTDCGHLEIFLKVTYKETNQTITLAVDPDDSIANLKSIINVKKGFPVDDQRIVYNGRNLEDDRTVSDYNIPNKSTLNLVLRVPGRHNGHNRMEVTILTEARGPVTTYTLEVRPTESILEVKLKIRDMTGVPPHKQILNFADRDLENTRIISDYNIRNDSVIYLVEKIEVCLVFSSTEERMALELRPKDTVESVKEKIHAKIKISPYRQILQFNGELLDDVHSLNYYNIENNSMLFLYLAVEIFVKMSTGIDVRFKLIKSNTIKNVKERIQLSQDIPCDMQRLYYLRRLLEDKYTLSDYSIKNGSVLDCNVLLISVNVKMPNEDDISVDVCPEDKVRIVIDKIQARVAIPPDHQCLMYNGIKLAHCRTLRDYQIRNGSILNLVKSGVGNLDLRIYAEAQRSREASSNQPSTQEVFNRIADKCFKKVDPSNPEELNGFLEYLEKVRKVLVLDIKTGSLIFKLECGSLKILDDLWEDYSTGHLNEVAQSYLVTKDLLKEFGLSSLKLASGIKEEDYRTCRQRLTFEANQTLDRLRYAFLRWIRIRRHTKRMLESLVRDLLGEYDTATGSTVGFVMGAGAVLAAPFTFGASLVAAAAVGGIGALIGAEVEKRFRLPNVQGAINRDRRACRELQGQLNSLNTTFTSTTSAGAVIRNVSRFADASVLPWDITQLVKSSLDRHHGSTSPIAEEIREILNNLECPDETEIQRLV</sequence>
<feature type="domain" description="Ubiquitin-like" evidence="2">
    <location>
        <begin position="15"/>
        <end position="93"/>
    </location>
</feature>
<feature type="domain" description="Ubiquitin-like" evidence="2">
    <location>
        <begin position="175"/>
        <end position="246"/>
    </location>
</feature>
<feature type="transmembrane region" description="Helical" evidence="1">
    <location>
        <begin position="578"/>
        <end position="609"/>
    </location>
</feature>
<comment type="caution">
    <text evidence="3">The sequence shown here is derived from an EMBL/GenBank/DDBJ whole genome shotgun (WGS) entry which is preliminary data.</text>
</comment>
<keyword evidence="4" id="KW-1185">Reference proteome</keyword>
<dbReference type="InterPro" id="IPR019956">
    <property type="entry name" value="Ubiquitin_dom"/>
</dbReference>
<dbReference type="PROSITE" id="PS50053">
    <property type="entry name" value="UBIQUITIN_2"/>
    <property type="match status" value="5"/>
</dbReference>
<dbReference type="SMART" id="SM00213">
    <property type="entry name" value="UBQ"/>
    <property type="match status" value="5"/>
</dbReference>
<dbReference type="Proteomes" id="UP001159427">
    <property type="component" value="Unassembled WGS sequence"/>
</dbReference>
<dbReference type="InterPro" id="IPR029071">
    <property type="entry name" value="Ubiquitin-like_domsf"/>
</dbReference>
<dbReference type="Gene3D" id="3.10.20.90">
    <property type="entry name" value="Phosphatidylinositol 3-kinase Catalytic Subunit, Chain A, domain 1"/>
    <property type="match status" value="5"/>
</dbReference>
<evidence type="ECO:0000256" key="1">
    <source>
        <dbReference type="SAM" id="Phobius"/>
    </source>
</evidence>
<proteinExistence type="predicted"/>
<feature type="domain" description="Ubiquitin-like" evidence="2">
    <location>
        <begin position="248"/>
        <end position="314"/>
    </location>
</feature>
<dbReference type="InterPro" id="IPR000626">
    <property type="entry name" value="Ubiquitin-like_dom"/>
</dbReference>
<dbReference type="PANTHER" id="PTHR10666">
    <property type="entry name" value="UBIQUITIN"/>
    <property type="match status" value="1"/>
</dbReference>
<dbReference type="SUPFAM" id="SSF54236">
    <property type="entry name" value="Ubiquitin-like"/>
    <property type="match status" value="5"/>
</dbReference>
<dbReference type="EMBL" id="CALNXI010000203">
    <property type="protein sequence ID" value="CAH3022043.1"/>
    <property type="molecule type" value="Genomic_DNA"/>
</dbReference>
<dbReference type="CDD" id="cd17039">
    <property type="entry name" value="Ubl_ubiquitin_like"/>
    <property type="match status" value="3"/>
</dbReference>
<dbReference type="InterPro" id="IPR050158">
    <property type="entry name" value="Ubiquitin_ubiquitin-like"/>
</dbReference>
<name>A0ABN8LXL0_9CNID</name>
<dbReference type="PRINTS" id="PR00348">
    <property type="entry name" value="UBIQUITIN"/>
</dbReference>
<feature type="non-terminal residue" evidence="3">
    <location>
        <position position="1"/>
    </location>
</feature>
<feature type="domain" description="Ubiquitin-like" evidence="2">
    <location>
        <begin position="321"/>
        <end position="396"/>
    </location>
</feature>
<keyword evidence="1" id="KW-0472">Membrane</keyword>
<reference evidence="3 4" key="1">
    <citation type="submission" date="2022-05" db="EMBL/GenBank/DDBJ databases">
        <authorList>
            <consortium name="Genoscope - CEA"/>
            <person name="William W."/>
        </authorList>
    </citation>
    <scope>NUCLEOTIDE SEQUENCE [LARGE SCALE GENOMIC DNA]</scope>
</reference>
<keyword evidence="1" id="KW-0812">Transmembrane</keyword>
<accession>A0ABN8LXL0</accession>
<protein>
    <recommendedName>
        <fullName evidence="2">Ubiquitin-like domain-containing protein</fullName>
    </recommendedName>
</protein>
<evidence type="ECO:0000259" key="2">
    <source>
        <dbReference type="PROSITE" id="PS50053"/>
    </source>
</evidence>
<dbReference type="Pfam" id="PF00240">
    <property type="entry name" value="ubiquitin"/>
    <property type="match status" value="5"/>
</dbReference>
<keyword evidence="1" id="KW-1133">Transmembrane helix</keyword>
<gene>
    <name evidence="3" type="ORF">PEVE_00013852</name>
</gene>